<keyword evidence="5" id="KW-0418">Kinase</keyword>
<dbReference type="InterPro" id="IPR003594">
    <property type="entry name" value="HATPase_dom"/>
</dbReference>
<dbReference type="InterPro" id="IPR008207">
    <property type="entry name" value="Sig_transdc_His_kin_Hpt_dom"/>
</dbReference>
<dbReference type="SUPFAM" id="SSF55874">
    <property type="entry name" value="ATPase domain of HSP90 chaperone/DNA topoisomerase II/histidine kinase"/>
    <property type="match status" value="1"/>
</dbReference>
<evidence type="ECO:0000256" key="5">
    <source>
        <dbReference type="ARBA" id="ARBA00022777"/>
    </source>
</evidence>
<dbReference type="InterPro" id="IPR004358">
    <property type="entry name" value="Sig_transdc_His_kin-like_C"/>
</dbReference>
<evidence type="ECO:0000259" key="11">
    <source>
        <dbReference type="PROSITE" id="PS50109"/>
    </source>
</evidence>
<dbReference type="Pfam" id="PF01627">
    <property type="entry name" value="Hpt"/>
    <property type="match status" value="3"/>
</dbReference>
<dbReference type="PRINTS" id="PR00344">
    <property type="entry name" value="BCTRLSENSOR"/>
</dbReference>
<keyword evidence="3 8" id="KW-0597">Phosphoprotein</keyword>
<evidence type="ECO:0000256" key="6">
    <source>
        <dbReference type="ARBA" id="ARBA00023012"/>
    </source>
</evidence>
<comment type="caution">
    <text evidence="15">The sequence shown here is derived from an EMBL/GenBank/DDBJ whole genome shotgun (WGS) entry which is preliminary data.</text>
</comment>
<feature type="modified residue" description="4-aspartylphosphate" evidence="8">
    <location>
        <position position="1598"/>
    </location>
</feature>
<dbReference type="Pfam" id="PF00072">
    <property type="entry name" value="Response_reg"/>
    <property type="match status" value="1"/>
</dbReference>
<dbReference type="Pfam" id="PF26379">
    <property type="entry name" value="FimL_2nd"/>
    <property type="match status" value="1"/>
</dbReference>
<dbReference type="Pfam" id="PF01584">
    <property type="entry name" value="CheW"/>
    <property type="match status" value="1"/>
</dbReference>
<dbReference type="SMART" id="SM00260">
    <property type="entry name" value="CheW"/>
    <property type="match status" value="1"/>
</dbReference>
<evidence type="ECO:0000313" key="16">
    <source>
        <dbReference type="Proteomes" id="UP000669605"/>
    </source>
</evidence>
<feature type="modified residue" description="Phosphohistidine" evidence="7">
    <location>
        <position position="800"/>
    </location>
</feature>
<evidence type="ECO:0000256" key="2">
    <source>
        <dbReference type="ARBA" id="ARBA00012438"/>
    </source>
</evidence>
<keyword evidence="4" id="KW-0808">Transferase</keyword>
<feature type="region of interest" description="Disordered" evidence="10">
    <location>
        <begin position="1042"/>
        <end position="1067"/>
    </location>
</feature>
<evidence type="ECO:0000256" key="9">
    <source>
        <dbReference type="SAM" id="Coils"/>
    </source>
</evidence>
<evidence type="ECO:0000313" key="15">
    <source>
        <dbReference type="EMBL" id="NMH16785.1"/>
    </source>
</evidence>
<dbReference type="InterPro" id="IPR002545">
    <property type="entry name" value="CheW-lke_dom"/>
</dbReference>
<feature type="modified residue" description="Phosphohistidine" evidence="7">
    <location>
        <position position="973"/>
    </location>
</feature>
<dbReference type="SMART" id="SM01231">
    <property type="entry name" value="H-kinase_dim"/>
    <property type="match status" value="1"/>
</dbReference>
<dbReference type="InterPro" id="IPR051315">
    <property type="entry name" value="Bact_Chemotaxis_CheA"/>
</dbReference>
<dbReference type="Pfam" id="PF02518">
    <property type="entry name" value="HATPase_c"/>
    <property type="match status" value="1"/>
</dbReference>
<dbReference type="InterPro" id="IPR011006">
    <property type="entry name" value="CheY-like_superfamily"/>
</dbReference>
<organism evidence="15 16">
    <name type="scientific">Tepidiphilus baoligensis</name>
    <dbReference type="NCBI Taxonomy" id="2698687"/>
    <lineage>
        <taxon>Bacteria</taxon>
        <taxon>Pseudomonadati</taxon>
        <taxon>Pseudomonadota</taxon>
        <taxon>Hydrogenophilia</taxon>
        <taxon>Hydrogenophilales</taxon>
        <taxon>Hydrogenophilaceae</taxon>
        <taxon>Tepidiphilus</taxon>
    </lineage>
</organism>
<evidence type="ECO:0000256" key="7">
    <source>
        <dbReference type="PROSITE-ProRule" id="PRU00110"/>
    </source>
</evidence>
<accession>A0ABX1QND6</accession>
<dbReference type="RefSeq" id="WP_169115968.1">
    <property type="nucleotide sequence ID" value="NZ_JAAAUB010000008.1"/>
</dbReference>
<evidence type="ECO:0000259" key="12">
    <source>
        <dbReference type="PROSITE" id="PS50110"/>
    </source>
</evidence>
<dbReference type="PROSITE" id="PS50894">
    <property type="entry name" value="HPT"/>
    <property type="match status" value="3"/>
</dbReference>
<dbReference type="PROSITE" id="PS50110">
    <property type="entry name" value="RESPONSE_REGULATORY"/>
    <property type="match status" value="1"/>
</dbReference>
<dbReference type="InterPro" id="IPR036061">
    <property type="entry name" value="CheW-like_dom_sf"/>
</dbReference>
<comment type="catalytic activity">
    <reaction evidence="1">
        <text>ATP + protein L-histidine = ADP + protein N-phospho-L-histidine.</text>
        <dbReference type="EC" id="2.7.13.3"/>
    </reaction>
</comment>
<dbReference type="SUPFAM" id="SSF47226">
    <property type="entry name" value="Histidine-containing phosphotransfer domain, HPT domain"/>
    <property type="match status" value="3"/>
</dbReference>
<dbReference type="InterPro" id="IPR036641">
    <property type="entry name" value="HPT_dom_sf"/>
</dbReference>
<dbReference type="Proteomes" id="UP000669605">
    <property type="component" value="Unassembled WGS sequence"/>
</dbReference>
<evidence type="ECO:0000256" key="8">
    <source>
        <dbReference type="PROSITE-ProRule" id="PRU00169"/>
    </source>
</evidence>
<feature type="domain" description="HPt" evidence="14">
    <location>
        <begin position="927"/>
        <end position="1030"/>
    </location>
</feature>
<evidence type="ECO:0000256" key="4">
    <source>
        <dbReference type="ARBA" id="ARBA00022679"/>
    </source>
</evidence>
<feature type="domain" description="Response regulatory" evidence="12">
    <location>
        <begin position="1547"/>
        <end position="1665"/>
    </location>
</feature>
<feature type="region of interest" description="Disordered" evidence="10">
    <location>
        <begin position="731"/>
        <end position="752"/>
    </location>
</feature>
<dbReference type="SUPFAM" id="SSF50341">
    <property type="entry name" value="CheW-like"/>
    <property type="match status" value="1"/>
</dbReference>
<dbReference type="PROSITE" id="PS50109">
    <property type="entry name" value="HIS_KIN"/>
    <property type="match status" value="1"/>
</dbReference>
<keyword evidence="6" id="KW-0902">Two-component regulatory system</keyword>
<feature type="modified residue" description="Phosphohistidine" evidence="7">
    <location>
        <position position="652"/>
    </location>
</feature>
<dbReference type="Gene3D" id="1.20.120.160">
    <property type="entry name" value="HPT domain"/>
    <property type="match status" value="3"/>
</dbReference>
<dbReference type="InterPro" id="IPR058661">
    <property type="entry name" value="FimL_2nd"/>
</dbReference>
<dbReference type="EMBL" id="JAAAUB010000008">
    <property type="protein sequence ID" value="NMH16785.1"/>
    <property type="molecule type" value="Genomic_DNA"/>
</dbReference>
<keyword evidence="9" id="KW-0175">Coiled coil</keyword>
<protein>
    <recommendedName>
        <fullName evidence="2">histidine kinase</fullName>
        <ecNumber evidence="2">2.7.13.3</ecNumber>
    </recommendedName>
</protein>
<dbReference type="InterPro" id="IPR005467">
    <property type="entry name" value="His_kinase_dom"/>
</dbReference>
<dbReference type="SUPFAM" id="SSF52172">
    <property type="entry name" value="CheY-like"/>
    <property type="match status" value="1"/>
</dbReference>
<dbReference type="CDD" id="cd00088">
    <property type="entry name" value="HPT"/>
    <property type="match status" value="2"/>
</dbReference>
<dbReference type="PANTHER" id="PTHR43395:SF8">
    <property type="entry name" value="HISTIDINE KINASE"/>
    <property type="match status" value="1"/>
</dbReference>
<name>A0ABX1QND6_9PROT</name>
<feature type="compositionally biased region" description="Low complexity" evidence="10">
    <location>
        <begin position="573"/>
        <end position="594"/>
    </location>
</feature>
<gene>
    <name evidence="15" type="ORF">GV368_06655</name>
</gene>
<feature type="region of interest" description="Disordered" evidence="10">
    <location>
        <begin position="880"/>
        <end position="921"/>
    </location>
</feature>
<proteinExistence type="predicted"/>
<dbReference type="EC" id="2.7.13.3" evidence="2"/>
<dbReference type="PANTHER" id="PTHR43395">
    <property type="entry name" value="SENSOR HISTIDINE KINASE CHEA"/>
    <property type="match status" value="1"/>
</dbReference>
<dbReference type="InterPro" id="IPR001789">
    <property type="entry name" value="Sig_transdc_resp-reg_receiver"/>
</dbReference>
<dbReference type="Gene3D" id="3.30.565.10">
    <property type="entry name" value="Histidine kinase-like ATPase, C-terminal domain"/>
    <property type="match status" value="1"/>
</dbReference>
<feature type="domain" description="HPt" evidence="14">
    <location>
        <begin position="605"/>
        <end position="709"/>
    </location>
</feature>
<dbReference type="SMART" id="SM00387">
    <property type="entry name" value="HATPase_c"/>
    <property type="match status" value="1"/>
</dbReference>
<evidence type="ECO:0000256" key="10">
    <source>
        <dbReference type="SAM" id="MobiDB-lite"/>
    </source>
</evidence>
<evidence type="ECO:0000259" key="13">
    <source>
        <dbReference type="PROSITE" id="PS50851"/>
    </source>
</evidence>
<keyword evidence="16" id="KW-1185">Reference proteome</keyword>
<evidence type="ECO:0000256" key="1">
    <source>
        <dbReference type="ARBA" id="ARBA00000085"/>
    </source>
</evidence>
<reference evidence="15 16" key="1">
    <citation type="journal article" date="2020" name="Curr. Microbiol.">
        <title>Tepidiphilus baoligensis sp. nov., a Novel Bacterium of the Family Hydrogenophilaceae Isolated from an Oil Reservoir.</title>
        <authorList>
            <person name="Zhang X."/>
            <person name="Wang G."/>
            <person name="Ma X."/>
            <person name="Yu J."/>
            <person name="You J."/>
            <person name="Xue Y."/>
            <person name="Ma Y."/>
        </authorList>
    </citation>
    <scope>NUCLEOTIDE SEQUENCE [LARGE SCALE GENOMIC DNA]</scope>
    <source>
        <strain evidence="15 16">B18-69</strain>
    </source>
</reference>
<feature type="domain" description="CheW-like" evidence="13">
    <location>
        <begin position="1393"/>
        <end position="1528"/>
    </location>
</feature>
<dbReference type="Gene3D" id="2.30.30.40">
    <property type="entry name" value="SH3 Domains"/>
    <property type="match status" value="1"/>
</dbReference>
<feature type="coiled-coil region" evidence="9">
    <location>
        <begin position="1092"/>
        <end position="1126"/>
    </location>
</feature>
<dbReference type="PROSITE" id="PS50851">
    <property type="entry name" value="CHEW"/>
    <property type="match status" value="1"/>
</dbReference>
<feature type="domain" description="Histidine kinase" evidence="11">
    <location>
        <begin position="1139"/>
        <end position="1391"/>
    </location>
</feature>
<sequence length="1672" mass="184249">MVHRPAPEPLSWIAPEVERALAGARLAFERTRAHYDPHYDPETLRQTASSLHETRGVLIVAGLEGFAQYLDMLGRAMEKVSTRPDPDPEAMDRLQRAAIAAENYFLELIHSGKDQPLRLGRYYLELAALAGEPSAAVSDLFQFEVSTQPRPQPVVSDEGRIRAALLRRFEKGLVGWFKPADEREAIAALTPIREALAGLLKLDAGRPLEPLWLAALAYADALREGRLARDEASKRILHDLHRTMRHAGKFSRPPRRLLQALTYPVARLEPRSRAQRLLHEHWRLAEALEDQDLPLAEIPFRAQLDTLAEGIDRLIEHWERLTQASSPPLGAFSQELDALRRLAQPLGRASIDRAIEALAALVQWMEEQPDESLAAQAQLELARTLLILSAYCRAAHWDERIERRLQTQIERLRAFVEGRPLPEFEPQATEADSRSIGKELSRLLAEAETLLDRYYRDPTELLDKAHVNRLLAEARATLLLIGADEEAKALAQLPPLVERLAEQGILEDSEQRQLVETLAYLHTRTEALARGESLEESAASVPQATAVPLQELFAEEGEALGTDLLLEEESSTEEASILAPELAPSPLPEQAIEPIPAPPSEEQKEAAAEDELLDIFLEEAREVLATLECRIPELRERPDDVDALTEVRRSIHTLKGSGRMVGLTELGECAWALEQTLNAWLQRQWPATPALIQLLQQAHRLFADWVEAIAAGRIETPARAAALAAEAERLRSLESPETAPQAAPLPPPEPPKHVFGDRSVSRTVFDAFRQEARERLTALRSYLDEEASTPPDDTLVRHVHTLAGISATAKVFEMHDLARALELGLERLAKSHTPPDALERDLLCAAAEWLDTALEHVEAGRIPELSGELPSALEAVGTVTETAAATPSPPEAETTSPRPSPPEAAALPTRSAPEAPPESLEAAHPLPQEIDPQLLPVFLDEGEALFETLFERLDRWDETNEEKNREALARTLHTLKGSARMAGALELGERIHRLEQELKEAGPAARDLARNGIDAAYAMFRQLAMPVAATATATTIGAFPPEQTPGAASAAAMPETERAPTREPAESQIGLRVQAGTIDRLVNDTGEIGILRARAEQDLHALRAAVLELTDDVIRLRTHLRELEIQAETQMQTRIHTADAAHAEFDPLELDRYTRLQELTRLLAEGIADVATIQQSALSHLDHAESALNQQARLTREVQHELMQVRSAPVASVAARLHRVVRQTAKELGKRVNLDIEGGQIALDRALLERMVPLLEHLLRNAVAHGIEPPEERRAAGKAEFGQITLAVRNLGSEIEFLVQDDGRGLDYAAILERARSAGLLAPDARPDEAGLARLVFLPGFSTAGEVSQIAGRGVGLDVVHSEIQALGGRIDLVSTPAHGTTFRILLPATLAITQALLVRTLERRWAIPANLIVQTEHLPAEALRAAQQMGHVIWQEKAYPLHYLPHLLDRPNQVEPLDRRNWVILLASGEERLALHVDGLAGSQEVIAKPAGPHLKRIAGMLGATLLADGEITLILNPVALARTPAKSTADELPDRPSGVSQPKPLVLVVDDSLTVRRITGRLLERAGYEVVLAKDGMDALDKLASLEHLPVAILSDIEMPRMDGFELLRQIRADARTRDLPVVFITSRLAEKHQAHAMALGANAYLGKPYDEDELLRLLRRYREAAAQPA</sequence>
<feature type="domain" description="HPt" evidence="14">
    <location>
        <begin position="757"/>
        <end position="860"/>
    </location>
</feature>
<dbReference type="SMART" id="SM00448">
    <property type="entry name" value="REC"/>
    <property type="match status" value="1"/>
</dbReference>
<feature type="compositionally biased region" description="Basic and acidic residues" evidence="10">
    <location>
        <begin position="1055"/>
        <end position="1065"/>
    </location>
</feature>
<evidence type="ECO:0000259" key="14">
    <source>
        <dbReference type="PROSITE" id="PS50894"/>
    </source>
</evidence>
<dbReference type="InterPro" id="IPR036890">
    <property type="entry name" value="HATPase_C_sf"/>
</dbReference>
<dbReference type="SMART" id="SM00073">
    <property type="entry name" value="HPT"/>
    <property type="match status" value="3"/>
</dbReference>
<dbReference type="Gene3D" id="3.40.50.2300">
    <property type="match status" value="1"/>
</dbReference>
<feature type="region of interest" description="Disordered" evidence="10">
    <location>
        <begin position="567"/>
        <end position="607"/>
    </location>
</feature>
<dbReference type="InterPro" id="IPR004105">
    <property type="entry name" value="CheA-like_dim"/>
</dbReference>
<evidence type="ECO:0000256" key="3">
    <source>
        <dbReference type="ARBA" id="ARBA00022553"/>
    </source>
</evidence>